<evidence type="ECO:0000259" key="1">
    <source>
        <dbReference type="Pfam" id="PF14594"/>
    </source>
</evidence>
<gene>
    <name evidence="2" type="ORF">H7J73_32105</name>
</gene>
<protein>
    <recommendedName>
        <fullName evidence="1">Gp28/Gp37-like domain-containing protein</fullName>
    </recommendedName>
</protein>
<organism evidence="2 3">
    <name type="scientific">Mycolicibacterium komossense</name>
    <dbReference type="NCBI Taxonomy" id="1779"/>
    <lineage>
        <taxon>Bacteria</taxon>
        <taxon>Bacillati</taxon>
        <taxon>Actinomycetota</taxon>
        <taxon>Actinomycetes</taxon>
        <taxon>Mycobacteriales</taxon>
        <taxon>Mycobacteriaceae</taxon>
        <taxon>Mycolicibacterium</taxon>
    </lineage>
</organism>
<evidence type="ECO:0000313" key="2">
    <source>
        <dbReference type="EMBL" id="MCV7230661.1"/>
    </source>
</evidence>
<dbReference type="InterPro" id="IPR029432">
    <property type="entry name" value="Gp28/Gp37-like_dom"/>
</dbReference>
<dbReference type="Proteomes" id="UP001526201">
    <property type="component" value="Unassembled WGS sequence"/>
</dbReference>
<proteinExistence type="predicted"/>
<accession>A0ABT3CMD6</accession>
<sequence length="577" mass="64653">MSTATLDRGIDAKTQDGELTEQVYMQLLERRHAYMNRKVKKPLIRLWDKEFNFITRIEDVDRWMWEELATDDGTAEVTFSGSHQDWLREIICIDTRVEEDLHVTIDPDPDNPTDFKNRWGGKVLTIEDVEEAGRPPTTTLKCISNRRHMRGIYLAANPIFPMEIQIPKMFLWGGPTAFTCASAVFINLFRLYTLNGWYPIPRNVFAPETWLQNISPLNWPVQVMPINPIIDQSRWCTIGSRWKDAQTVLSPVMKDAGVICRAYTWLPGDPPPYTMFGDALAEVLKPTRACIILSFEDKSGVTGPTGTLLDGGLNLMAATLDDLITETIIPLDTDGDGETDPFFRKLLMVAPQQPPIVFRDVGYGNVKKKKRVIHKSQATDIIVGGKSPGWVNMAITWAIRYGLSQLAQVINYGIGAYEQYGVEGLDNLYQGQLDDVFLAFQRFVNPIRSAQAGSYAFREHFAQNTGTAYVLNAIAGLAQGDEEMRAYSSMKFDVGEGPYIWGQDYTLGDRVSTDIRNVIYTDQILAARAEGTRELAGDVQVSFGDDSREENPIARGFRTIANVGNFAALLAGSGDLF</sequence>
<dbReference type="EMBL" id="JACKTY010000051">
    <property type="protein sequence ID" value="MCV7230661.1"/>
    <property type="molecule type" value="Genomic_DNA"/>
</dbReference>
<dbReference type="Pfam" id="PF14594">
    <property type="entry name" value="Sipho_Gp37"/>
    <property type="match status" value="1"/>
</dbReference>
<evidence type="ECO:0000313" key="3">
    <source>
        <dbReference type="Proteomes" id="UP001526201"/>
    </source>
</evidence>
<keyword evidence="3" id="KW-1185">Reference proteome</keyword>
<comment type="caution">
    <text evidence="2">The sequence shown here is derived from an EMBL/GenBank/DDBJ whole genome shotgun (WGS) entry which is preliminary data.</text>
</comment>
<dbReference type="RefSeq" id="WP_264071948.1">
    <property type="nucleotide sequence ID" value="NZ_JACKTY010000051.1"/>
</dbReference>
<reference evidence="2 3" key="1">
    <citation type="journal article" date="2022" name="BMC Genomics">
        <title>Comparative genome analysis of mycobacteria focusing on tRNA and non-coding RNA.</title>
        <authorList>
            <person name="Behra P.R.K."/>
            <person name="Pettersson B.M.F."/>
            <person name="Ramesh M."/>
            <person name="Das S."/>
            <person name="Dasgupta S."/>
            <person name="Kirsebom L.A."/>
        </authorList>
    </citation>
    <scope>NUCLEOTIDE SEQUENCE [LARGE SCALE GENOMIC DNA]</scope>
    <source>
        <strain evidence="2 3">DSM 44078</strain>
    </source>
</reference>
<feature type="domain" description="Gp28/Gp37-like" evidence="1">
    <location>
        <begin position="44"/>
        <end position="544"/>
    </location>
</feature>
<name>A0ABT3CMD6_9MYCO</name>